<feature type="compositionally biased region" description="Low complexity" evidence="1">
    <location>
        <begin position="18"/>
        <end position="31"/>
    </location>
</feature>
<dbReference type="InterPro" id="IPR010649">
    <property type="entry name" value="NapE_TorE"/>
</dbReference>
<dbReference type="EMBL" id="LPXO01000016">
    <property type="protein sequence ID" value="KUF09194.1"/>
    <property type="molecule type" value="Genomic_DNA"/>
</dbReference>
<keyword evidence="4" id="KW-1185">Reference proteome</keyword>
<protein>
    <recommendedName>
        <fullName evidence="5">Nitrate reductase</fullName>
    </recommendedName>
</protein>
<dbReference type="Proteomes" id="UP000054396">
    <property type="component" value="Unassembled WGS sequence"/>
</dbReference>
<dbReference type="Pfam" id="PF06796">
    <property type="entry name" value="NapE"/>
    <property type="match status" value="1"/>
</dbReference>
<comment type="caution">
    <text evidence="3">The sequence shown here is derived from an EMBL/GenBank/DDBJ whole genome shotgun (WGS) entry which is preliminary data.</text>
</comment>
<evidence type="ECO:0000256" key="2">
    <source>
        <dbReference type="SAM" id="Phobius"/>
    </source>
</evidence>
<feature type="compositionally biased region" description="Basic and acidic residues" evidence="1">
    <location>
        <begin position="1"/>
        <end position="15"/>
    </location>
</feature>
<evidence type="ECO:0008006" key="5">
    <source>
        <dbReference type="Google" id="ProtNLM"/>
    </source>
</evidence>
<accession>A0A0W7WEZ5</accession>
<name>A0A0W7WEZ5_9RHOB</name>
<dbReference type="AlphaFoldDB" id="A0A0W7WEZ5"/>
<organism evidence="3 4">
    <name type="scientific">Pseudoponticoccus marisrubri</name>
    <dbReference type="NCBI Taxonomy" id="1685382"/>
    <lineage>
        <taxon>Bacteria</taxon>
        <taxon>Pseudomonadati</taxon>
        <taxon>Pseudomonadota</taxon>
        <taxon>Alphaproteobacteria</taxon>
        <taxon>Rhodobacterales</taxon>
        <taxon>Roseobacteraceae</taxon>
        <taxon>Pseudoponticoccus</taxon>
    </lineage>
</organism>
<feature type="transmembrane region" description="Helical" evidence="2">
    <location>
        <begin position="45"/>
        <end position="72"/>
    </location>
</feature>
<keyword evidence="2" id="KW-0812">Transmembrane</keyword>
<keyword evidence="2" id="KW-0472">Membrane</keyword>
<evidence type="ECO:0000256" key="1">
    <source>
        <dbReference type="SAM" id="MobiDB-lite"/>
    </source>
</evidence>
<sequence>MMQIKKSGERCERLGADSSSSEVIPVSSTQSDPAPDHPGKRDETLAFLFLAFVLFPILAILFVGGFGFVVWMQHLIVGPPGS</sequence>
<keyword evidence="2" id="KW-1133">Transmembrane helix</keyword>
<gene>
    <name evidence="3" type="ORF">AVJ23_19155</name>
</gene>
<feature type="region of interest" description="Disordered" evidence="1">
    <location>
        <begin position="1"/>
        <end position="39"/>
    </location>
</feature>
<proteinExistence type="predicted"/>
<reference evidence="3 4" key="1">
    <citation type="submission" date="2015-12" db="EMBL/GenBank/DDBJ databases">
        <authorList>
            <person name="Shamseldin A."/>
            <person name="Moawad H."/>
            <person name="Abd El-Rahim W.M."/>
            <person name="Sadowsky M.J."/>
        </authorList>
    </citation>
    <scope>NUCLEOTIDE SEQUENCE [LARGE SCALE GENOMIC DNA]</scope>
    <source>
        <strain evidence="3 4">SJ5A-1</strain>
    </source>
</reference>
<evidence type="ECO:0000313" key="4">
    <source>
        <dbReference type="Proteomes" id="UP000054396"/>
    </source>
</evidence>
<evidence type="ECO:0000313" key="3">
    <source>
        <dbReference type="EMBL" id="KUF09194.1"/>
    </source>
</evidence>
<dbReference type="STRING" id="1685382.AVJ23_19155"/>